<evidence type="ECO:0000259" key="2">
    <source>
        <dbReference type="Pfam" id="PF00903"/>
    </source>
</evidence>
<dbReference type="GO" id="GO:0004493">
    <property type="term" value="F:methylmalonyl-CoA epimerase activity"/>
    <property type="evidence" value="ECO:0007669"/>
    <property type="project" value="TreeGrafter"/>
</dbReference>
<organism evidence="3 4">
    <name type="scientific">Methyloceanibacter marginalis</name>
    <dbReference type="NCBI Taxonomy" id="1774971"/>
    <lineage>
        <taxon>Bacteria</taxon>
        <taxon>Pseudomonadati</taxon>
        <taxon>Pseudomonadota</taxon>
        <taxon>Alphaproteobacteria</taxon>
        <taxon>Hyphomicrobiales</taxon>
        <taxon>Hyphomicrobiaceae</taxon>
        <taxon>Methyloceanibacter</taxon>
    </lineage>
</organism>
<dbReference type="Proteomes" id="UP000095042">
    <property type="component" value="Unassembled WGS sequence"/>
</dbReference>
<dbReference type="GO" id="GO:0046491">
    <property type="term" value="P:L-methylmalonyl-CoA metabolic process"/>
    <property type="evidence" value="ECO:0007669"/>
    <property type="project" value="TreeGrafter"/>
</dbReference>
<evidence type="ECO:0000256" key="1">
    <source>
        <dbReference type="ARBA" id="ARBA00022723"/>
    </source>
</evidence>
<dbReference type="Pfam" id="PF00903">
    <property type="entry name" value="Glyoxalase"/>
    <property type="match status" value="1"/>
</dbReference>
<dbReference type="EMBL" id="LPWD01000254">
    <property type="protein sequence ID" value="ODS02676.1"/>
    <property type="molecule type" value="Genomic_DNA"/>
</dbReference>
<keyword evidence="1" id="KW-0479">Metal-binding</keyword>
<proteinExistence type="predicted"/>
<protein>
    <recommendedName>
        <fullName evidence="2">Glyoxalase/fosfomycin resistance/dioxygenase domain-containing protein</fullName>
    </recommendedName>
</protein>
<accession>A0A1E3WA76</accession>
<dbReference type="PANTHER" id="PTHR43048:SF3">
    <property type="entry name" value="METHYLMALONYL-COA EPIMERASE, MITOCHONDRIAL"/>
    <property type="match status" value="1"/>
</dbReference>
<dbReference type="InterPro" id="IPR051785">
    <property type="entry name" value="MMCE/EMCE_epimerase"/>
</dbReference>
<dbReference type="AlphaFoldDB" id="A0A1E3WA76"/>
<comment type="caution">
    <text evidence="3">The sequence shown here is derived from an EMBL/GenBank/DDBJ whole genome shotgun (WGS) entry which is preliminary data.</text>
</comment>
<keyword evidence="4" id="KW-1185">Reference proteome</keyword>
<sequence>MPVTRQIRVSVTVADLAGTAAFYRDALGLEVGAVQALADPAWNTLLGLDRGTTARAVDVKLGQHEIKLVAFDPPGAPYPTARASNDQWFEHVALVTGDIDAVWARLEKYSPGLITKGDPVLLPPNTGSVTAFSSAIRKGIRWS</sequence>
<dbReference type="GO" id="GO:0046872">
    <property type="term" value="F:metal ion binding"/>
    <property type="evidence" value="ECO:0007669"/>
    <property type="project" value="UniProtKB-KW"/>
</dbReference>
<dbReference type="PANTHER" id="PTHR43048">
    <property type="entry name" value="METHYLMALONYL-COA EPIMERASE"/>
    <property type="match status" value="1"/>
</dbReference>
<gene>
    <name evidence="3" type="ORF">AUC71_14080</name>
</gene>
<dbReference type="RefSeq" id="WP_069624128.1">
    <property type="nucleotide sequence ID" value="NZ_LPWD01000254.1"/>
</dbReference>
<dbReference type="InterPro" id="IPR004360">
    <property type="entry name" value="Glyas_Fos-R_dOase_dom"/>
</dbReference>
<name>A0A1E3WA76_9HYPH</name>
<evidence type="ECO:0000313" key="3">
    <source>
        <dbReference type="EMBL" id="ODS02676.1"/>
    </source>
</evidence>
<feature type="domain" description="Glyoxalase/fosfomycin resistance/dioxygenase" evidence="2">
    <location>
        <begin position="8"/>
        <end position="108"/>
    </location>
</feature>
<reference evidence="3 4" key="1">
    <citation type="journal article" date="2016" name="Environ. Microbiol.">
        <title>New Methyloceanibacter diversity from North Sea sediments includes methanotroph containing solely the soluble methane monooxygenase.</title>
        <authorList>
            <person name="Vekeman B."/>
            <person name="Kerckhof F.M."/>
            <person name="Cremers G."/>
            <person name="de Vos P."/>
            <person name="Vandamme P."/>
            <person name="Boon N."/>
            <person name="Op den Camp H.J."/>
            <person name="Heylen K."/>
        </authorList>
    </citation>
    <scope>NUCLEOTIDE SEQUENCE [LARGE SCALE GENOMIC DNA]</scope>
    <source>
        <strain evidence="3 4">R-67177</strain>
    </source>
</reference>
<evidence type="ECO:0000313" key="4">
    <source>
        <dbReference type="Proteomes" id="UP000095042"/>
    </source>
</evidence>
<dbReference type="Gene3D" id="3.10.180.10">
    <property type="entry name" value="2,3-Dihydroxybiphenyl 1,2-Dioxygenase, domain 1"/>
    <property type="match status" value="1"/>
</dbReference>
<dbReference type="SUPFAM" id="SSF54593">
    <property type="entry name" value="Glyoxalase/Bleomycin resistance protein/Dihydroxybiphenyl dioxygenase"/>
    <property type="match status" value="1"/>
</dbReference>
<dbReference type="OrthoDB" id="9788468at2"/>
<dbReference type="InterPro" id="IPR029068">
    <property type="entry name" value="Glyas_Bleomycin-R_OHBP_Dase"/>
</dbReference>